<dbReference type="Gene3D" id="2.60.120.620">
    <property type="entry name" value="q2cbj1_9rhob like domain"/>
    <property type="match status" value="1"/>
</dbReference>
<sequence>MPPPPSLLTPFTLFLLLLLNLPSPTTSSVSPSRKIVIRNKSPSLITLYWLSIPHQKYVRQQTSVTYPLDRLNINSFVGHTFAAVEITKDCVLPDGFTKPYDDSELKTPSTKICTESHFTVSSNTDQIIIVSGTGSKFKAELDDDVSRVNNILDSVFEVCEDTECLRESLKVTVSDLLKKNTLEKDIRENMAGLIEDYTCNDLGIDTSASLKNITWKNEEEIERDVKVLFESKNAEVHIIYDFISPEECAEVEKRSKKSLHRATVASSDGGSEFSENRKALQASVKIPLEKPDDPITLLTKRIYAYTNDHTNYNLTLEGQEDIMSIQYTGCGINCDEKRDRYMPHCDGECGGDEYLSGSRVATIVIYCKVPEIGGGTNFAKSNLHIKPEAGMATWFRYVGGMEVEEDGRVVGETDGGYSEHSGCPVVEGEKKIVTQWMRAGVSKEEPWDSFNTKGLKKKDVERFKEITGDWGSNGEL</sequence>
<proteinExistence type="predicted"/>
<evidence type="ECO:0000256" key="3">
    <source>
        <dbReference type="ARBA" id="ARBA00022964"/>
    </source>
</evidence>
<dbReference type="SMART" id="SM00702">
    <property type="entry name" value="P4Hc"/>
    <property type="match status" value="1"/>
</dbReference>
<dbReference type="GO" id="GO:0005783">
    <property type="term" value="C:endoplasmic reticulum"/>
    <property type="evidence" value="ECO:0007669"/>
    <property type="project" value="TreeGrafter"/>
</dbReference>
<protein>
    <recommendedName>
        <fullName evidence="7">Fe2OG dioxygenase domain-containing protein</fullName>
    </recommendedName>
</protein>
<dbReference type="OrthoDB" id="420380at2759"/>
<dbReference type="GO" id="GO:0031418">
    <property type="term" value="F:L-ascorbic acid binding"/>
    <property type="evidence" value="ECO:0007669"/>
    <property type="project" value="InterPro"/>
</dbReference>
<organism evidence="8 9">
    <name type="scientific">Triparma laevis f. longispina</name>
    <dbReference type="NCBI Taxonomy" id="1714387"/>
    <lineage>
        <taxon>Eukaryota</taxon>
        <taxon>Sar</taxon>
        <taxon>Stramenopiles</taxon>
        <taxon>Ochrophyta</taxon>
        <taxon>Bolidophyceae</taxon>
        <taxon>Parmales</taxon>
        <taxon>Triparmaceae</taxon>
        <taxon>Triparma</taxon>
    </lineage>
</organism>
<keyword evidence="2" id="KW-0479">Metal-binding</keyword>
<evidence type="ECO:0000259" key="7">
    <source>
        <dbReference type="PROSITE" id="PS51471"/>
    </source>
</evidence>
<dbReference type="GO" id="GO:0005506">
    <property type="term" value="F:iron ion binding"/>
    <property type="evidence" value="ECO:0007669"/>
    <property type="project" value="InterPro"/>
</dbReference>
<keyword evidence="4" id="KW-0560">Oxidoreductase</keyword>
<evidence type="ECO:0000256" key="5">
    <source>
        <dbReference type="ARBA" id="ARBA00023004"/>
    </source>
</evidence>
<dbReference type="InterPro" id="IPR006620">
    <property type="entry name" value="Pro_4_hyd_alph"/>
</dbReference>
<dbReference type="PROSITE" id="PS51471">
    <property type="entry name" value="FE2OG_OXY"/>
    <property type="match status" value="1"/>
</dbReference>
<accession>A0A9W7AS13</accession>
<evidence type="ECO:0000256" key="6">
    <source>
        <dbReference type="SAM" id="SignalP"/>
    </source>
</evidence>
<name>A0A9W7AS13_9STRA</name>
<dbReference type="PANTHER" id="PTHR10869:SF226">
    <property type="entry name" value="PROLYL 4-HYDROXYLASE ALPHA SUBUNIT DOMAIN-CONTAINING PROTEIN"/>
    <property type="match status" value="1"/>
</dbReference>
<reference evidence="9" key="1">
    <citation type="journal article" date="2023" name="Commun. Biol.">
        <title>Genome analysis of Parmales, the sister group of diatoms, reveals the evolutionary specialization of diatoms from phago-mixotrophs to photoautotrophs.</title>
        <authorList>
            <person name="Ban H."/>
            <person name="Sato S."/>
            <person name="Yoshikawa S."/>
            <person name="Yamada K."/>
            <person name="Nakamura Y."/>
            <person name="Ichinomiya M."/>
            <person name="Sato N."/>
            <person name="Blanc-Mathieu R."/>
            <person name="Endo H."/>
            <person name="Kuwata A."/>
            <person name="Ogata H."/>
        </authorList>
    </citation>
    <scope>NUCLEOTIDE SEQUENCE [LARGE SCALE GENOMIC DNA]</scope>
    <source>
        <strain evidence="9">NIES 3700</strain>
    </source>
</reference>
<keyword evidence="9" id="KW-1185">Reference proteome</keyword>
<keyword evidence="6" id="KW-0732">Signal</keyword>
<gene>
    <name evidence="8" type="ORF">TrLO_g9468</name>
</gene>
<dbReference type="InterPro" id="IPR005123">
    <property type="entry name" value="Oxoglu/Fe-dep_dioxygenase_dom"/>
</dbReference>
<evidence type="ECO:0000256" key="2">
    <source>
        <dbReference type="ARBA" id="ARBA00022723"/>
    </source>
</evidence>
<keyword evidence="3" id="KW-0223">Dioxygenase</keyword>
<dbReference type="PANTHER" id="PTHR10869">
    <property type="entry name" value="PROLYL 4-HYDROXYLASE ALPHA SUBUNIT"/>
    <property type="match status" value="1"/>
</dbReference>
<feature type="domain" description="Fe2OG dioxygenase" evidence="7">
    <location>
        <begin position="326"/>
        <end position="439"/>
    </location>
</feature>
<dbReference type="Proteomes" id="UP001165122">
    <property type="component" value="Unassembled WGS sequence"/>
</dbReference>
<dbReference type="InterPro" id="IPR045054">
    <property type="entry name" value="P4HA-like"/>
</dbReference>
<dbReference type="AlphaFoldDB" id="A0A9W7AS13"/>
<comment type="caution">
    <text evidence="8">The sequence shown here is derived from an EMBL/GenBank/DDBJ whole genome shotgun (WGS) entry which is preliminary data.</text>
</comment>
<evidence type="ECO:0000256" key="4">
    <source>
        <dbReference type="ARBA" id="ARBA00023002"/>
    </source>
</evidence>
<dbReference type="FunFam" id="2.60.120.620:FF:000075">
    <property type="entry name" value="Predicted protein"/>
    <property type="match status" value="1"/>
</dbReference>
<dbReference type="EMBL" id="BRXW01000773">
    <property type="protein sequence ID" value="GMH76679.1"/>
    <property type="molecule type" value="Genomic_DNA"/>
</dbReference>
<dbReference type="InterPro" id="IPR044862">
    <property type="entry name" value="Pro_4_hyd_alph_FE2OG_OXY"/>
</dbReference>
<feature type="chain" id="PRO_5040717912" description="Fe2OG dioxygenase domain-containing protein" evidence="6">
    <location>
        <begin position="28"/>
        <end position="476"/>
    </location>
</feature>
<evidence type="ECO:0000313" key="8">
    <source>
        <dbReference type="EMBL" id="GMH76679.1"/>
    </source>
</evidence>
<keyword evidence="5" id="KW-0408">Iron</keyword>
<evidence type="ECO:0000313" key="9">
    <source>
        <dbReference type="Proteomes" id="UP001165122"/>
    </source>
</evidence>
<comment type="cofactor">
    <cofactor evidence="1">
        <name>L-ascorbate</name>
        <dbReference type="ChEBI" id="CHEBI:38290"/>
    </cofactor>
</comment>
<feature type="signal peptide" evidence="6">
    <location>
        <begin position="1"/>
        <end position="27"/>
    </location>
</feature>
<evidence type="ECO:0000256" key="1">
    <source>
        <dbReference type="ARBA" id="ARBA00001961"/>
    </source>
</evidence>
<dbReference type="Pfam" id="PF13640">
    <property type="entry name" value="2OG-FeII_Oxy_3"/>
    <property type="match status" value="1"/>
</dbReference>
<dbReference type="GO" id="GO:0004656">
    <property type="term" value="F:procollagen-proline 4-dioxygenase activity"/>
    <property type="evidence" value="ECO:0007669"/>
    <property type="project" value="TreeGrafter"/>
</dbReference>